<evidence type="ECO:0000313" key="1">
    <source>
        <dbReference type="EMBL" id="TGY79586.1"/>
    </source>
</evidence>
<reference evidence="1" key="1">
    <citation type="submission" date="2019-04" db="EMBL/GenBank/DDBJ databases">
        <title>Microbes associate with the intestines of laboratory mice.</title>
        <authorList>
            <person name="Navarre W."/>
            <person name="Wong E."/>
            <person name="Huang K."/>
            <person name="Tropini C."/>
            <person name="Ng K."/>
            <person name="Yu B."/>
        </authorList>
    </citation>
    <scope>NUCLEOTIDE SEQUENCE</scope>
    <source>
        <strain evidence="1">NM04_E33</strain>
    </source>
</reference>
<sequence>MRIGGIEFVRSGEGLSPRGCPEFWFVTRDGMSAARWMGYYLEVPGVDGMLRVRRRCHGGWMLTNVPVYGDVVFLPEDGSPEGNGSGGLREDGSDGRGRIFRRVSEAGEDGILIADLWERYFLLTPDGRRREVTAPLVL</sequence>
<keyword evidence="2" id="KW-1185">Reference proteome</keyword>
<dbReference type="Proteomes" id="UP000306319">
    <property type="component" value="Unassembled WGS sequence"/>
</dbReference>
<evidence type="ECO:0000313" key="2">
    <source>
        <dbReference type="Proteomes" id="UP000306319"/>
    </source>
</evidence>
<gene>
    <name evidence="1" type="ORF">E5331_06140</name>
</gene>
<comment type="caution">
    <text evidence="1">The sequence shown here is derived from an EMBL/GenBank/DDBJ whole genome shotgun (WGS) entry which is preliminary data.</text>
</comment>
<proteinExistence type="predicted"/>
<accession>A0AC61RIU3</accession>
<dbReference type="EMBL" id="SRYB01000006">
    <property type="protein sequence ID" value="TGY79586.1"/>
    <property type="molecule type" value="Genomic_DNA"/>
</dbReference>
<organism evidence="1 2">
    <name type="scientific">Lepagella muris</name>
    <dbReference type="NCBI Taxonomy" id="3032870"/>
    <lineage>
        <taxon>Bacteria</taxon>
        <taxon>Pseudomonadati</taxon>
        <taxon>Bacteroidota</taxon>
        <taxon>Bacteroidia</taxon>
        <taxon>Bacteroidales</taxon>
        <taxon>Muribaculaceae</taxon>
        <taxon>Lepagella</taxon>
    </lineage>
</organism>
<name>A0AC61RIU3_9BACT</name>
<protein>
    <submittedName>
        <fullName evidence="1">Uncharacterized protein</fullName>
    </submittedName>
</protein>